<dbReference type="Proteomes" id="UP000319732">
    <property type="component" value="Unassembled WGS sequence"/>
</dbReference>
<comment type="caution">
    <text evidence="1">The sequence shown here is derived from an EMBL/GenBank/DDBJ whole genome shotgun (WGS) entry which is preliminary data.</text>
</comment>
<dbReference type="InterPro" id="IPR038672">
    <property type="entry name" value="CpcT/CpeT_sf"/>
</dbReference>
<name>A0A545TVH6_9GAMM</name>
<protein>
    <submittedName>
        <fullName evidence="1">Uncharacterized protein</fullName>
    </submittedName>
</protein>
<dbReference type="Pfam" id="PF06206">
    <property type="entry name" value="CpeT"/>
    <property type="match status" value="1"/>
</dbReference>
<sequence length="420" mass="47837">MILILAAKCRGPGSGVTAAGHLRYDRVNSGHIYRRHDSPQKTYRHNNKFYCTVLISRRPDYRNGLSFISNSIERAGVAMTRRTVFGAATAALLLLAVTAGCAGPAGQTGKAVGEQSLEADFARLLSWFGGEYNNYEQVWQQQVDGLEGDALHEHIHHIFLPVSAPNIGTHTYFVKQYTDGDYEAVYRQRLYHFTQNPRQGAIQLTIYSFKEEHKYRYTDRNPDLIRAITLEELRTVPGCEVYWKYNGEYFDGHMQAQACHFYSTRSKKEIYITDTLRLTATEIWIGDKAYDAGGNKIFGRDEPHKNRKVRYFKGWMGLQRQKVDPDAAPEEWVFVKEFSIHNEGQIVPIFDDVGNKTGYSVQLARLTYQNTRQPILKLGLIEDASGKTVTYIWSEVGSRRLGMNLRWMQVGLTAQQAAAL</sequence>
<evidence type="ECO:0000313" key="1">
    <source>
        <dbReference type="EMBL" id="TQV81227.1"/>
    </source>
</evidence>
<organism evidence="1 2">
    <name type="scientific">Exilibacterium tricleocarpae</name>
    <dbReference type="NCBI Taxonomy" id="2591008"/>
    <lineage>
        <taxon>Bacteria</taxon>
        <taxon>Pseudomonadati</taxon>
        <taxon>Pseudomonadota</taxon>
        <taxon>Gammaproteobacteria</taxon>
        <taxon>Cellvibrionales</taxon>
        <taxon>Cellvibrionaceae</taxon>
        <taxon>Exilibacterium</taxon>
    </lineage>
</organism>
<dbReference type="GO" id="GO:0016829">
    <property type="term" value="F:lyase activity"/>
    <property type="evidence" value="ECO:0007669"/>
    <property type="project" value="InterPro"/>
</dbReference>
<gene>
    <name evidence="1" type="ORF">FKG94_08980</name>
</gene>
<dbReference type="OrthoDB" id="6378475at2"/>
<dbReference type="CDD" id="cd16338">
    <property type="entry name" value="CpcT"/>
    <property type="match status" value="1"/>
</dbReference>
<evidence type="ECO:0000313" key="2">
    <source>
        <dbReference type="Proteomes" id="UP000319732"/>
    </source>
</evidence>
<accession>A0A545TVH6</accession>
<dbReference type="InterPro" id="IPR010404">
    <property type="entry name" value="CpcT/CpeT"/>
</dbReference>
<proteinExistence type="predicted"/>
<dbReference type="EMBL" id="VHSG01000008">
    <property type="protein sequence ID" value="TQV81227.1"/>
    <property type="molecule type" value="Genomic_DNA"/>
</dbReference>
<dbReference type="Gene3D" id="2.40.128.590">
    <property type="entry name" value="CpcT/CpeT domain"/>
    <property type="match status" value="1"/>
</dbReference>
<dbReference type="AlphaFoldDB" id="A0A545TVH6"/>
<reference evidence="1 2" key="1">
    <citation type="submission" date="2019-06" db="EMBL/GenBank/DDBJ databases">
        <title>Whole genome sequence for Cellvibrionaceae sp. R142.</title>
        <authorList>
            <person name="Wang G."/>
        </authorList>
    </citation>
    <scope>NUCLEOTIDE SEQUENCE [LARGE SCALE GENOMIC DNA]</scope>
    <source>
        <strain evidence="1 2">R142</strain>
    </source>
</reference>
<keyword evidence="2" id="KW-1185">Reference proteome</keyword>